<feature type="compositionally biased region" description="Polar residues" evidence="1">
    <location>
        <begin position="28"/>
        <end position="42"/>
    </location>
</feature>
<comment type="caution">
    <text evidence="2">The sequence shown here is derived from an EMBL/GenBank/DDBJ whole genome shotgun (WGS) entry which is preliminary data.</text>
</comment>
<dbReference type="EMBL" id="AYKW01000068">
    <property type="protein sequence ID" value="PIL23432.1"/>
    <property type="molecule type" value="Genomic_DNA"/>
</dbReference>
<dbReference type="OrthoDB" id="2737129at2759"/>
<evidence type="ECO:0000256" key="1">
    <source>
        <dbReference type="SAM" id="MobiDB-lite"/>
    </source>
</evidence>
<name>A0A2G8RPK0_9APHY</name>
<evidence type="ECO:0000313" key="2">
    <source>
        <dbReference type="EMBL" id="PIL23432.1"/>
    </source>
</evidence>
<dbReference type="AlphaFoldDB" id="A0A2G8RPK0"/>
<protein>
    <submittedName>
        <fullName evidence="2">Uncharacterized protein</fullName>
    </submittedName>
</protein>
<organism evidence="2 3">
    <name type="scientific">Ganoderma sinense ZZ0214-1</name>
    <dbReference type="NCBI Taxonomy" id="1077348"/>
    <lineage>
        <taxon>Eukaryota</taxon>
        <taxon>Fungi</taxon>
        <taxon>Dikarya</taxon>
        <taxon>Basidiomycota</taxon>
        <taxon>Agaricomycotina</taxon>
        <taxon>Agaricomycetes</taxon>
        <taxon>Polyporales</taxon>
        <taxon>Polyporaceae</taxon>
        <taxon>Ganoderma</taxon>
    </lineage>
</organism>
<proteinExistence type="predicted"/>
<keyword evidence="3" id="KW-1185">Reference proteome</keyword>
<sequence length="242" mass="27782">MSSTAETSAASTVPESGPVNSLAPILDEQTSSTSDSNHTPELQATPEKQARIRKHPMREFKWGVSRKQFFVHFLDLTSDATMKGNLIRNALPTTTLPCWLDPMWVDIDSPTRLPLCWYGVPFVSRLFYGCAERVGLASYYTRKILASNPGDLDPYRTWGNMQEWFKKKTGLKLDLNLAWGEDGKPDVILTLWSNHDIDNITPKMWDGTFEMLDYLEYGEEYDLLWYLNHNLEQVLSDDCKQY</sequence>
<accession>A0A2G8RPK0</accession>
<dbReference type="Proteomes" id="UP000230002">
    <property type="component" value="Unassembled WGS sequence"/>
</dbReference>
<feature type="region of interest" description="Disordered" evidence="1">
    <location>
        <begin position="1"/>
        <end position="50"/>
    </location>
</feature>
<evidence type="ECO:0000313" key="3">
    <source>
        <dbReference type="Proteomes" id="UP000230002"/>
    </source>
</evidence>
<gene>
    <name evidence="2" type="ORF">GSI_14743</name>
</gene>
<reference evidence="2 3" key="1">
    <citation type="journal article" date="2015" name="Sci. Rep.">
        <title>Chromosome-level genome map provides insights into diverse defense mechanisms in the medicinal fungus Ganoderma sinense.</title>
        <authorList>
            <person name="Zhu Y."/>
            <person name="Xu J."/>
            <person name="Sun C."/>
            <person name="Zhou S."/>
            <person name="Xu H."/>
            <person name="Nelson D.R."/>
            <person name="Qian J."/>
            <person name="Song J."/>
            <person name="Luo H."/>
            <person name="Xiang L."/>
            <person name="Li Y."/>
            <person name="Xu Z."/>
            <person name="Ji A."/>
            <person name="Wang L."/>
            <person name="Lu S."/>
            <person name="Hayward A."/>
            <person name="Sun W."/>
            <person name="Li X."/>
            <person name="Schwartz D.C."/>
            <person name="Wang Y."/>
            <person name="Chen S."/>
        </authorList>
    </citation>
    <scope>NUCLEOTIDE SEQUENCE [LARGE SCALE GENOMIC DNA]</scope>
    <source>
        <strain evidence="2 3">ZZ0214-1</strain>
    </source>
</reference>
<feature type="compositionally biased region" description="Low complexity" evidence="1">
    <location>
        <begin position="1"/>
        <end position="12"/>
    </location>
</feature>